<reference evidence="3 4" key="1">
    <citation type="journal article" date="2014" name="Nature">
        <title>An environmental bacterial taxon with a large and distinct metabolic repertoire.</title>
        <authorList>
            <person name="Wilson M.C."/>
            <person name="Mori T."/>
            <person name="Ruckert C."/>
            <person name="Uria A.R."/>
            <person name="Helf M.J."/>
            <person name="Takada K."/>
            <person name="Gernert C."/>
            <person name="Steffens U.A."/>
            <person name="Heycke N."/>
            <person name="Schmitt S."/>
            <person name="Rinke C."/>
            <person name="Helfrich E.J."/>
            <person name="Brachmann A.O."/>
            <person name="Gurgui C."/>
            <person name="Wakimoto T."/>
            <person name="Kracht M."/>
            <person name="Crusemann M."/>
            <person name="Hentschel U."/>
            <person name="Abe I."/>
            <person name="Matsunaga S."/>
            <person name="Kalinowski J."/>
            <person name="Takeyama H."/>
            <person name="Piel J."/>
        </authorList>
    </citation>
    <scope>NUCLEOTIDE SEQUENCE [LARGE SCALE GENOMIC DNA]</scope>
    <source>
        <strain evidence="4">TSY1</strain>
    </source>
</reference>
<evidence type="ECO:0000256" key="1">
    <source>
        <dbReference type="ARBA" id="ARBA00037961"/>
    </source>
</evidence>
<sequence>CCFLINNFGEMFDEVTASSLVKLDFDGNVMDDHDAEQVNNAGFVIHSAVYVARPDVHCVMHLHTPASVAISVQTEGLLPISQHAMMVMGSLAYHDYGIAAGNLEERERLGRDCAKGDAVILRNHGSLAMGNSIANAFQRMYYLETSCQLQVQAMSCGQDLVRIDPEVFERGTQRIEEGYKDPTAGQRTWDSMIRMLERDGVDDYRR</sequence>
<dbReference type="SMART" id="SM01007">
    <property type="entry name" value="Aldolase_II"/>
    <property type="match status" value="1"/>
</dbReference>
<protein>
    <recommendedName>
        <fullName evidence="2">Class II aldolase/adducin N-terminal domain-containing protein</fullName>
    </recommendedName>
</protein>
<dbReference type="PATRIC" id="fig|1429438.4.peg.7374"/>
<evidence type="ECO:0000313" key="3">
    <source>
        <dbReference type="EMBL" id="ETW93409.1"/>
    </source>
</evidence>
<feature type="domain" description="Class II aldolase/adducin N-terminal" evidence="2">
    <location>
        <begin position="2"/>
        <end position="151"/>
    </location>
</feature>
<feature type="non-terminal residue" evidence="3">
    <location>
        <position position="1"/>
    </location>
</feature>
<dbReference type="SUPFAM" id="SSF53639">
    <property type="entry name" value="AraD/HMP-PK domain-like"/>
    <property type="match status" value="1"/>
</dbReference>
<dbReference type="AlphaFoldDB" id="W4L6A5"/>
<dbReference type="InterPro" id="IPR036409">
    <property type="entry name" value="Aldolase_II/adducin_N_sf"/>
</dbReference>
<dbReference type="PANTHER" id="PTHR10672:SF3">
    <property type="entry name" value="PROTEIN HU-LI TAI SHAO"/>
    <property type="match status" value="1"/>
</dbReference>
<comment type="caution">
    <text evidence="3">The sequence shown here is derived from an EMBL/GenBank/DDBJ whole genome shotgun (WGS) entry which is preliminary data.</text>
</comment>
<dbReference type="InterPro" id="IPR001303">
    <property type="entry name" value="Aldolase_II/adducin_N"/>
</dbReference>
<dbReference type="Pfam" id="PF00596">
    <property type="entry name" value="Aldolase_II"/>
    <property type="match status" value="1"/>
</dbReference>
<dbReference type="HOGENOM" id="CLU_1328776_0_0_7"/>
<comment type="similarity">
    <text evidence="1">Belongs to the aldolase class II family.</text>
</comment>
<organism evidence="3 4">
    <name type="scientific">Entotheonella factor</name>
    <dbReference type="NCBI Taxonomy" id="1429438"/>
    <lineage>
        <taxon>Bacteria</taxon>
        <taxon>Pseudomonadati</taxon>
        <taxon>Nitrospinota/Tectimicrobiota group</taxon>
        <taxon>Candidatus Tectimicrobiota</taxon>
        <taxon>Candidatus Entotheonellia</taxon>
        <taxon>Candidatus Entotheonellales</taxon>
        <taxon>Candidatus Entotheonellaceae</taxon>
        <taxon>Candidatus Entotheonella</taxon>
    </lineage>
</organism>
<dbReference type="GO" id="GO:0005856">
    <property type="term" value="C:cytoskeleton"/>
    <property type="evidence" value="ECO:0007669"/>
    <property type="project" value="TreeGrafter"/>
</dbReference>
<evidence type="ECO:0000313" key="4">
    <source>
        <dbReference type="Proteomes" id="UP000019141"/>
    </source>
</evidence>
<keyword evidence="4" id="KW-1185">Reference proteome</keyword>
<accession>W4L6A5</accession>
<dbReference type="InterPro" id="IPR051017">
    <property type="entry name" value="Aldolase-II_Adducin_sf"/>
</dbReference>
<name>W4L6A5_ENTF1</name>
<gene>
    <name evidence="3" type="ORF">ETSY1_39340</name>
</gene>
<dbReference type="NCBIfam" id="NF005451">
    <property type="entry name" value="PRK07044.1"/>
    <property type="match status" value="1"/>
</dbReference>
<dbReference type="Gene3D" id="3.40.225.10">
    <property type="entry name" value="Class II aldolase/adducin N-terminal domain"/>
    <property type="match status" value="1"/>
</dbReference>
<evidence type="ECO:0000259" key="2">
    <source>
        <dbReference type="SMART" id="SM01007"/>
    </source>
</evidence>
<dbReference type="Proteomes" id="UP000019141">
    <property type="component" value="Unassembled WGS sequence"/>
</dbReference>
<dbReference type="EMBL" id="AZHW01001242">
    <property type="protein sequence ID" value="ETW93409.1"/>
    <property type="molecule type" value="Genomic_DNA"/>
</dbReference>
<dbReference type="GO" id="GO:0051015">
    <property type="term" value="F:actin filament binding"/>
    <property type="evidence" value="ECO:0007669"/>
    <property type="project" value="TreeGrafter"/>
</dbReference>
<proteinExistence type="inferred from homology"/>
<dbReference type="PANTHER" id="PTHR10672">
    <property type="entry name" value="ADDUCIN"/>
    <property type="match status" value="1"/>
</dbReference>